<protein>
    <submittedName>
        <fullName evidence="2">Uncharacterized protein</fullName>
    </submittedName>
</protein>
<dbReference type="RefSeq" id="WP_240271412.1">
    <property type="nucleotide sequence ID" value="NZ_JAKSXN010000086.1"/>
</dbReference>
<keyword evidence="1" id="KW-1133">Transmembrane helix</keyword>
<sequence length="279" mass="32703">MQSSSSPEWLIVLKDSINVLFFLINISFFCIVGTVTILTYKTAKKTLLQPIRTEIFKEQLKEFSSLLEFFNGKDETDYRKQFAFDKLLSCNAISLMDKYARLFFDVEIDPDKRPYNITECPSSIFTSKGAEKYLAVCDEHVITDNGDIEKPIKPDPRTRAAIWSSYEQHEIHIPREFSETEDRLKKIKNSPLLPVECVDLIDRYIEVAYKNVDMIRELLTNCARELPEKYADYELMKKASISWIHHKYVDEFEHLSEPASNIIKYIRHYFSVDNLKNPK</sequence>
<comment type="caution">
    <text evidence="2">The sequence shown here is derived from an EMBL/GenBank/DDBJ whole genome shotgun (WGS) entry which is preliminary data.</text>
</comment>
<accession>A0ABW3SL78</accession>
<evidence type="ECO:0000256" key="1">
    <source>
        <dbReference type="SAM" id="Phobius"/>
    </source>
</evidence>
<organism evidence="2 3">
    <name type="scientific">Paenibacillus timonensis</name>
    <dbReference type="NCBI Taxonomy" id="225915"/>
    <lineage>
        <taxon>Bacteria</taxon>
        <taxon>Bacillati</taxon>
        <taxon>Bacillota</taxon>
        <taxon>Bacilli</taxon>
        <taxon>Bacillales</taxon>
        <taxon>Paenibacillaceae</taxon>
        <taxon>Paenibacillus</taxon>
    </lineage>
</organism>
<keyword evidence="1" id="KW-0812">Transmembrane</keyword>
<keyword evidence="1" id="KW-0472">Membrane</keyword>
<dbReference type="Proteomes" id="UP001597211">
    <property type="component" value="Unassembled WGS sequence"/>
</dbReference>
<feature type="transmembrane region" description="Helical" evidence="1">
    <location>
        <begin position="20"/>
        <end position="40"/>
    </location>
</feature>
<name>A0ABW3SL78_9BACL</name>
<keyword evidence="3" id="KW-1185">Reference proteome</keyword>
<dbReference type="EMBL" id="JBHTKZ010000077">
    <property type="protein sequence ID" value="MFD1184250.1"/>
    <property type="molecule type" value="Genomic_DNA"/>
</dbReference>
<evidence type="ECO:0000313" key="3">
    <source>
        <dbReference type="Proteomes" id="UP001597211"/>
    </source>
</evidence>
<proteinExistence type="predicted"/>
<gene>
    <name evidence="2" type="ORF">ACFQ2Z_23205</name>
</gene>
<evidence type="ECO:0000313" key="2">
    <source>
        <dbReference type="EMBL" id="MFD1184250.1"/>
    </source>
</evidence>
<reference evidence="3" key="1">
    <citation type="journal article" date="2019" name="Int. J. Syst. Evol. Microbiol.">
        <title>The Global Catalogue of Microorganisms (GCM) 10K type strain sequencing project: providing services to taxonomists for standard genome sequencing and annotation.</title>
        <authorList>
            <consortium name="The Broad Institute Genomics Platform"/>
            <consortium name="The Broad Institute Genome Sequencing Center for Infectious Disease"/>
            <person name="Wu L."/>
            <person name="Ma J."/>
        </authorList>
    </citation>
    <scope>NUCLEOTIDE SEQUENCE [LARGE SCALE GENOMIC DNA]</scope>
    <source>
        <strain evidence="3">CCUG 48216</strain>
    </source>
</reference>